<gene>
    <name evidence="1" type="ORF">ACOLOM_LOCUS5782</name>
</gene>
<keyword evidence="2" id="KW-1185">Reference proteome</keyword>
<name>A0ACA9MD85_9GLOM</name>
<feature type="non-terminal residue" evidence="1">
    <location>
        <position position="1"/>
    </location>
</feature>
<sequence length="868" mass="96738">PTIDAQNNRPPVFHLTPSSPPTSPTKLYHTNNYFPQRTKFNANRSNVSVTKRSLNTTSQHVARTLSNPTWTDHPTPVFLYNSPNSSTHSLVEQEEEDLNENIFYRTLKKDYPKIFDGVTVVCVPHSRSIVGMKINRNFIETHSLKPSPYFQGQFQSVNKKVIAIEKNWVKLISGFKEDRNIRILSEELVYNESYKSIQVLILERPLEGEGKSTDSNYPILSIPTERNYEMDLRFLKDILDNDNPIKDLENMVEEFNETYVYVKGYSGFAVERITQIFQRAVRSILQSNGTIRAICRTQHEYDQLQELIENILMGQLHNKIFVQSLLPICNSRDSYLDSIMNVYSRAQVTLREYGVCERLQDMPTEMLEAASDILRALNEDDETDIEILDNDMTKFAGLGISTHSNVTDDTDIGSNSKGDGGSGSNDGMIMIPAKTPLEKLICVKRTVQEIATISDTYLTQLAIPRAMQEETEKSSITTDDFIPLLAYVIVNSRIRKLESILFYMQTFRLSKVERSELSFALTTLRASTEFLKSDPLQLHDSISTTSSISSISSHSSYKYSSPTLPIKSRVRSRATSLSSSSTPISSPPASSQTGHLKCLSMPGLVQQPSSSSRREDSPARSLSSGLTSPKSCHGYRHHNVGDEATSSGRSSLDFGNSSFTNYNPSINSGYSLSNEENLGDAGSHSSMPRRRRASITPVLLIKPPIVLMPRNSHPRKSLDGGQGVSNTHGGGGNGENDYAVSGTGANENESRESDTYDDQDKIGKLPPLATKSSLLKSTSRPNLSTTEFHRNNDKGGRSKSWRHSIHAPEIIAVIPRHTHNGIIHTGKPILDLSPPNPEIMGDFLSSLQNIDGEVSGNRNEGMMTAKRW</sequence>
<evidence type="ECO:0000313" key="2">
    <source>
        <dbReference type="Proteomes" id="UP000789525"/>
    </source>
</evidence>
<evidence type="ECO:0000313" key="1">
    <source>
        <dbReference type="EMBL" id="CAG8575910.1"/>
    </source>
</evidence>
<dbReference type="EMBL" id="CAJVPT010011042">
    <property type="protein sequence ID" value="CAG8575910.1"/>
    <property type="molecule type" value="Genomic_DNA"/>
</dbReference>
<accession>A0ACA9MD85</accession>
<proteinExistence type="predicted"/>
<reference evidence="1" key="1">
    <citation type="submission" date="2021-06" db="EMBL/GenBank/DDBJ databases">
        <authorList>
            <person name="Kallberg Y."/>
            <person name="Tangrot J."/>
            <person name="Rosling A."/>
        </authorList>
    </citation>
    <scope>NUCLEOTIDE SEQUENCE</scope>
    <source>
        <strain evidence="1">CL356</strain>
    </source>
</reference>
<dbReference type="Proteomes" id="UP000789525">
    <property type="component" value="Unassembled WGS sequence"/>
</dbReference>
<organism evidence="1 2">
    <name type="scientific">Acaulospora colombiana</name>
    <dbReference type="NCBI Taxonomy" id="27376"/>
    <lineage>
        <taxon>Eukaryota</taxon>
        <taxon>Fungi</taxon>
        <taxon>Fungi incertae sedis</taxon>
        <taxon>Mucoromycota</taxon>
        <taxon>Glomeromycotina</taxon>
        <taxon>Glomeromycetes</taxon>
        <taxon>Diversisporales</taxon>
        <taxon>Acaulosporaceae</taxon>
        <taxon>Acaulospora</taxon>
    </lineage>
</organism>
<comment type="caution">
    <text evidence="1">The sequence shown here is derived from an EMBL/GenBank/DDBJ whole genome shotgun (WGS) entry which is preliminary data.</text>
</comment>
<protein>
    <submittedName>
        <fullName evidence="1">10319_t:CDS:1</fullName>
    </submittedName>
</protein>